<reference evidence="2" key="1">
    <citation type="journal article" date="2023" name="Mol. Phylogenet. Evol.">
        <title>Genome-scale phylogeny and comparative genomics of the fungal order Sordariales.</title>
        <authorList>
            <person name="Hensen N."/>
            <person name="Bonometti L."/>
            <person name="Westerberg I."/>
            <person name="Brannstrom I.O."/>
            <person name="Guillou S."/>
            <person name="Cros-Aarteil S."/>
            <person name="Calhoun S."/>
            <person name="Haridas S."/>
            <person name="Kuo A."/>
            <person name="Mondo S."/>
            <person name="Pangilinan J."/>
            <person name="Riley R."/>
            <person name="LaButti K."/>
            <person name="Andreopoulos B."/>
            <person name="Lipzen A."/>
            <person name="Chen C."/>
            <person name="Yan M."/>
            <person name="Daum C."/>
            <person name="Ng V."/>
            <person name="Clum A."/>
            <person name="Steindorff A."/>
            <person name="Ohm R.A."/>
            <person name="Martin F."/>
            <person name="Silar P."/>
            <person name="Natvig D.O."/>
            <person name="Lalanne C."/>
            <person name="Gautier V."/>
            <person name="Ament-Velasquez S.L."/>
            <person name="Kruys A."/>
            <person name="Hutchinson M.I."/>
            <person name="Powell A.J."/>
            <person name="Barry K."/>
            <person name="Miller A.N."/>
            <person name="Grigoriev I.V."/>
            <person name="Debuchy R."/>
            <person name="Gladieux P."/>
            <person name="Hiltunen Thoren M."/>
            <person name="Johannesson H."/>
        </authorList>
    </citation>
    <scope>NUCLEOTIDE SEQUENCE</scope>
    <source>
        <strain evidence="2">CBS 560.94</strain>
    </source>
</reference>
<comment type="caution">
    <text evidence="2">The sequence shown here is derived from an EMBL/GenBank/DDBJ whole genome shotgun (WGS) entry which is preliminary data.</text>
</comment>
<feature type="compositionally biased region" description="Low complexity" evidence="1">
    <location>
        <begin position="595"/>
        <end position="605"/>
    </location>
</feature>
<keyword evidence="3" id="KW-1185">Reference proteome</keyword>
<feature type="compositionally biased region" description="Basic and acidic residues" evidence="1">
    <location>
        <begin position="344"/>
        <end position="357"/>
    </location>
</feature>
<reference evidence="2" key="2">
    <citation type="submission" date="2023-06" db="EMBL/GenBank/DDBJ databases">
        <authorList>
            <consortium name="Lawrence Berkeley National Laboratory"/>
            <person name="Haridas S."/>
            <person name="Hensen N."/>
            <person name="Bonometti L."/>
            <person name="Westerberg I."/>
            <person name="Brannstrom I.O."/>
            <person name="Guillou S."/>
            <person name="Cros-Aarteil S."/>
            <person name="Calhoun S."/>
            <person name="Kuo A."/>
            <person name="Mondo S."/>
            <person name="Pangilinan J."/>
            <person name="Riley R."/>
            <person name="Labutti K."/>
            <person name="Andreopoulos B."/>
            <person name="Lipzen A."/>
            <person name="Chen C."/>
            <person name="Yanf M."/>
            <person name="Daum C."/>
            <person name="Ng V."/>
            <person name="Clum A."/>
            <person name="Steindorff A."/>
            <person name="Ohm R."/>
            <person name="Martin F."/>
            <person name="Silar P."/>
            <person name="Natvig D."/>
            <person name="Lalanne C."/>
            <person name="Gautier V."/>
            <person name="Ament-Velasquez S.L."/>
            <person name="Kruys A."/>
            <person name="Hutchinson M.I."/>
            <person name="Powell A.J."/>
            <person name="Barry K."/>
            <person name="Miller A.N."/>
            <person name="Grigoriev I.V."/>
            <person name="Debuchy R."/>
            <person name="Gladieux P."/>
            <person name="Thoren M.H."/>
            <person name="Johannesson H."/>
        </authorList>
    </citation>
    <scope>NUCLEOTIDE SEQUENCE</scope>
    <source>
        <strain evidence="2">CBS 560.94</strain>
    </source>
</reference>
<feature type="region of interest" description="Disordered" evidence="1">
    <location>
        <begin position="575"/>
        <end position="656"/>
    </location>
</feature>
<feature type="compositionally biased region" description="Polar residues" evidence="1">
    <location>
        <begin position="378"/>
        <end position="393"/>
    </location>
</feature>
<organism evidence="2 3">
    <name type="scientific">Neurospora tetraspora</name>
    <dbReference type="NCBI Taxonomy" id="94610"/>
    <lineage>
        <taxon>Eukaryota</taxon>
        <taxon>Fungi</taxon>
        <taxon>Dikarya</taxon>
        <taxon>Ascomycota</taxon>
        <taxon>Pezizomycotina</taxon>
        <taxon>Sordariomycetes</taxon>
        <taxon>Sordariomycetidae</taxon>
        <taxon>Sordariales</taxon>
        <taxon>Sordariaceae</taxon>
        <taxon>Neurospora</taxon>
    </lineage>
</organism>
<accession>A0AAE0JJH3</accession>
<protein>
    <submittedName>
        <fullName evidence="2">Uncharacterized protein</fullName>
    </submittedName>
</protein>
<feature type="region of interest" description="Disordered" evidence="1">
    <location>
        <begin position="463"/>
        <end position="488"/>
    </location>
</feature>
<feature type="compositionally biased region" description="Polar residues" evidence="1">
    <location>
        <begin position="618"/>
        <end position="635"/>
    </location>
</feature>
<dbReference type="EMBL" id="JAUEPP010000002">
    <property type="protein sequence ID" value="KAK3350553.1"/>
    <property type="molecule type" value="Genomic_DNA"/>
</dbReference>
<proteinExistence type="predicted"/>
<sequence>MKIDKKWVENFEWIRDRVSRGTSNKLPLSHIVKAAKVEANPHVWWTIPLLQRYRSRRLSPLAVVALACAEDLINGFYGVQGPIPLSISFPLLYTVRPTRQDGVMEQLDCVKYLASAYKKEFHRLHDIFDADGSSPPMFTNIEHVNTYSEFRKLRSLVADLEHLIYGDEMPKQQDTHRPTKVAKVGDNMPKHNGPAFSTKDCILSILQIFRELEAQHIAWRNITFPEYAAIPRTDNEAVSDTITLTPKDGETLTTDQVLQLLDHRKTGPLKDEGFVVWLGKSDDLQTDGHQFFWMRKKNKIARKNGPRSHGKRAEDRMRVRVLKAQLAGSSSGNESGKGLVADTSAKDETMVETETERVELKDLRELIKRDFLRWVTPASASASQSQDKGSISASKEPVQPSKEASASQSQDKGKKKDDATSKVPENPIPKPYRHVGDAFAAVQAELKGSKENQLGTEELRIACSSPPKEEAGEGSSALAGPSRTQSERPVFEDQDVWCVIDRLRSLAQVDGIGEALRFERGLQKWEKGDPDLVITVATVLAASRMEPGFTVSPELMVAARKRELAAARKIAAAGGAADEDVVGDAGDDHVGAEGVGPDSVGGPPVADTDTSPGGRVNPASSTAGSSGNPANSENIASLRGGGLDEPDFWNALEEDS</sequence>
<feature type="compositionally biased region" description="Acidic residues" evidence="1">
    <location>
        <begin position="644"/>
        <end position="656"/>
    </location>
</feature>
<gene>
    <name evidence="2" type="ORF">B0H65DRAFT_91309</name>
</gene>
<feature type="region of interest" description="Disordered" evidence="1">
    <location>
        <begin position="325"/>
        <end position="357"/>
    </location>
</feature>
<feature type="compositionally biased region" description="Basic and acidic residues" evidence="1">
    <location>
        <begin position="411"/>
        <end position="420"/>
    </location>
</feature>
<dbReference type="AlphaFoldDB" id="A0AAE0JJH3"/>
<name>A0AAE0JJH3_9PEZI</name>
<dbReference type="Proteomes" id="UP001278500">
    <property type="component" value="Unassembled WGS sequence"/>
</dbReference>
<dbReference type="RefSeq" id="XP_062683848.1">
    <property type="nucleotide sequence ID" value="XM_062831559.1"/>
</dbReference>
<evidence type="ECO:0000313" key="2">
    <source>
        <dbReference type="EMBL" id="KAK3350553.1"/>
    </source>
</evidence>
<dbReference type="GeneID" id="87868713"/>
<feature type="region of interest" description="Disordered" evidence="1">
    <location>
        <begin position="377"/>
        <end position="434"/>
    </location>
</feature>
<evidence type="ECO:0000256" key="1">
    <source>
        <dbReference type="SAM" id="MobiDB-lite"/>
    </source>
</evidence>
<evidence type="ECO:0000313" key="3">
    <source>
        <dbReference type="Proteomes" id="UP001278500"/>
    </source>
</evidence>